<name>A0A5N7BYF3_PETAA</name>
<evidence type="ECO:0000313" key="3">
    <source>
        <dbReference type="EMBL" id="KAF5860173.1"/>
    </source>
</evidence>
<evidence type="ECO:0008006" key="5">
    <source>
        <dbReference type="Google" id="ProtNLM"/>
    </source>
</evidence>
<feature type="transmembrane region" description="Helical" evidence="1">
    <location>
        <begin position="154"/>
        <end position="171"/>
    </location>
</feature>
<dbReference type="Pfam" id="PF06966">
    <property type="entry name" value="DUF1295"/>
    <property type="match status" value="1"/>
</dbReference>
<protein>
    <recommendedName>
        <fullName evidence="5">Steroid 5-alpha reductase C-terminal domain-containing protein</fullName>
    </recommendedName>
</protein>
<dbReference type="Gene3D" id="1.20.120.1630">
    <property type="match status" value="1"/>
</dbReference>
<accession>A0A5N7BYF3</accession>
<organism evidence="2">
    <name type="scientific">Petromyces alliaceus</name>
    <name type="common">Aspergillus alliaceus</name>
    <dbReference type="NCBI Taxonomy" id="209559"/>
    <lineage>
        <taxon>Eukaryota</taxon>
        <taxon>Fungi</taxon>
        <taxon>Dikarya</taxon>
        <taxon>Ascomycota</taxon>
        <taxon>Pezizomycotina</taxon>
        <taxon>Eurotiomycetes</taxon>
        <taxon>Eurotiomycetidae</taxon>
        <taxon>Eurotiales</taxon>
        <taxon>Aspergillaceae</taxon>
        <taxon>Aspergillus</taxon>
        <taxon>Aspergillus subgen. Circumdati</taxon>
    </lineage>
</organism>
<gene>
    <name evidence="2" type="ORF">BDV23DRAFT_162407</name>
    <name evidence="3" type="ORF">ETB97_001878</name>
</gene>
<dbReference type="EMBL" id="SPNV01000139">
    <property type="protein sequence ID" value="KAF5860173.1"/>
    <property type="molecule type" value="Genomic_DNA"/>
</dbReference>
<evidence type="ECO:0000313" key="4">
    <source>
        <dbReference type="Proteomes" id="UP000541154"/>
    </source>
</evidence>
<dbReference type="OrthoDB" id="67965at2759"/>
<reference evidence="2" key="2">
    <citation type="submission" date="2019-04" db="EMBL/GenBank/DDBJ databases">
        <title>Friends and foes A comparative genomics studyof 23 Aspergillus species from section Flavi.</title>
        <authorList>
            <consortium name="DOE Joint Genome Institute"/>
            <person name="Kjaerbolling I."/>
            <person name="Vesth T."/>
            <person name="Frisvad J.C."/>
            <person name="Nybo J.L."/>
            <person name="Theobald S."/>
            <person name="Kildgaard S."/>
            <person name="Isbrandt T."/>
            <person name="Kuo A."/>
            <person name="Sato A."/>
            <person name="Lyhne E.K."/>
            <person name="Kogle M.E."/>
            <person name="Wiebenga A."/>
            <person name="Kun R.S."/>
            <person name="Lubbers R.J."/>
            <person name="Makela M.R."/>
            <person name="Barry K."/>
            <person name="Chovatia M."/>
            <person name="Clum A."/>
            <person name="Daum C."/>
            <person name="Haridas S."/>
            <person name="He G."/>
            <person name="LaButti K."/>
            <person name="Lipzen A."/>
            <person name="Mondo S."/>
            <person name="Riley R."/>
            <person name="Salamov A."/>
            <person name="Simmons B.A."/>
            <person name="Magnuson J.K."/>
            <person name="Henrissat B."/>
            <person name="Mortensen U.H."/>
            <person name="Larsen T.O."/>
            <person name="Devries R.P."/>
            <person name="Grigoriev I.V."/>
            <person name="Machida M."/>
            <person name="Baker S.E."/>
            <person name="Andersen M.R."/>
        </authorList>
    </citation>
    <scope>NUCLEOTIDE SEQUENCE [LARGE SCALE GENOMIC DNA]</scope>
    <source>
        <strain evidence="2">IBT 14317</strain>
    </source>
</reference>
<keyword evidence="1" id="KW-0472">Membrane</keyword>
<dbReference type="Proteomes" id="UP000326877">
    <property type="component" value="Unassembled WGS sequence"/>
</dbReference>
<feature type="transmembrane region" description="Helical" evidence="1">
    <location>
        <begin position="114"/>
        <end position="134"/>
    </location>
</feature>
<dbReference type="PROSITE" id="PS50244">
    <property type="entry name" value="S5A_REDUCTASE"/>
    <property type="match status" value="1"/>
</dbReference>
<keyword evidence="1" id="KW-0812">Transmembrane</keyword>
<dbReference type="EMBL" id="ML735303">
    <property type="protein sequence ID" value="KAE8386872.1"/>
    <property type="molecule type" value="Genomic_DNA"/>
</dbReference>
<sequence>MTPRGLRDNVSRKKGPSPVGKSIFVGLRAADILWQYALFRRGWAARLIESLGGHVATSSLVASSNQTWELTTLLPGLGPYSSVVWLLALGSSLKQIAHILLVSEQEMDVSSAAVIAAFNTAFNSLNTILSLWALTSPVSGSPSGLISLLSSSPLVSLGLAAYTLGILTEIISEFQRSAFKKDPVNKGKPYGGGLFSLATNINYGGYTIWRAAYALVAGGLPWGFFTFSFFFYDFAFRGVPVLDRYLEQRYGEEYKAIKARVKYSLIPGIY</sequence>
<keyword evidence="4" id="KW-1185">Reference proteome</keyword>
<evidence type="ECO:0000313" key="2">
    <source>
        <dbReference type="EMBL" id="KAE8386872.1"/>
    </source>
</evidence>
<dbReference type="Proteomes" id="UP000541154">
    <property type="component" value="Unassembled WGS sequence"/>
</dbReference>
<keyword evidence="1" id="KW-1133">Transmembrane helix</keyword>
<accession>A0A8H6A6B7</accession>
<proteinExistence type="predicted"/>
<evidence type="ECO:0000256" key="1">
    <source>
        <dbReference type="SAM" id="Phobius"/>
    </source>
</evidence>
<dbReference type="AlphaFoldDB" id="A0A5N7BYF3"/>
<feature type="transmembrane region" description="Helical" evidence="1">
    <location>
        <begin position="211"/>
        <end position="232"/>
    </location>
</feature>
<reference evidence="3 4" key="1">
    <citation type="submission" date="2019-04" db="EMBL/GenBank/DDBJ databases">
        <title>Aspergillus burnettii sp. nov., novel species from soil in southeast Queensland.</title>
        <authorList>
            <person name="Gilchrist C.L.M."/>
            <person name="Pitt J.I."/>
            <person name="Lange L."/>
            <person name="Lacey H.J."/>
            <person name="Vuong D."/>
            <person name="Midgley D.J."/>
            <person name="Greenfield P."/>
            <person name="Bradbury M."/>
            <person name="Lacey E."/>
            <person name="Busk P.K."/>
            <person name="Pilgaard B."/>
            <person name="Chooi Y.H."/>
            <person name="Piggott A.M."/>
        </authorList>
    </citation>
    <scope>NUCLEOTIDE SEQUENCE [LARGE SCALE GENOMIC DNA]</scope>
    <source>
        <strain evidence="3 4">FRR 5400</strain>
    </source>
</reference>
<dbReference type="InterPro" id="IPR010721">
    <property type="entry name" value="UstE-like"/>
</dbReference>